<dbReference type="InterPro" id="IPR001036">
    <property type="entry name" value="Acrflvin-R"/>
</dbReference>
<dbReference type="PANTHER" id="PTHR32063:SF68">
    <property type="entry name" value="PROBALE CATION EFFLUX SYSTEM PROTEIN"/>
    <property type="match status" value="1"/>
</dbReference>
<dbReference type="InterPro" id="IPR004763">
    <property type="entry name" value="CusA-like"/>
</dbReference>
<keyword evidence="4" id="KW-1003">Cell membrane</keyword>
<dbReference type="SUPFAM" id="SSF82714">
    <property type="entry name" value="Multidrug efflux transporter AcrB TolC docking domain, DN and DC subdomains"/>
    <property type="match status" value="2"/>
</dbReference>
<dbReference type="PANTHER" id="PTHR32063">
    <property type="match status" value="1"/>
</dbReference>
<dbReference type="PRINTS" id="PR00702">
    <property type="entry name" value="ACRIFLAVINRP"/>
</dbReference>
<evidence type="ECO:0000256" key="9">
    <source>
        <dbReference type="SAM" id="Phobius"/>
    </source>
</evidence>
<evidence type="ECO:0000256" key="7">
    <source>
        <dbReference type="ARBA" id="ARBA00023136"/>
    </source>
</evidence>
<dbReference type="RefSeq" id="WP_290318381.1">
    <property type="nucleotide sequence ID" value="NZ_JAUFPN010000174.1"/>
</dbReference>
<keyword evidence="6 9" id="KW-1133">Transmembrane helix</keyword>
<organism evidence="10 11">
    <name type="scientific">Paeniroseomonas aquatica</name>
    <dbReference type="NCBI Taxonomy" id="373043"/>
    <lineage>
        <taxon>Bacteria</taxon>
        <taxon>Pseudomonadati</taxon>
        <taxon>Pseudomonadota</taxon>
        <taxon>Alphaproteobacteria</taxon>
        <taxon>Acetobacterales</taxon>
        <taxon>Acetobacteraceae</taxon>
        <taxon>Paeniroseomonas</taxon>
    </lineage>
</organism>
<feature type="transmembrane region" description="Helical" evidence="9">
    <location>
        <begin position="966"/>
        <end position="983"/>
    </location>
</feature>
<evidence type="ECO:0000313" key="10">
    <source>
        <dbReference type="EMBL" id="MDN3566457.1"/>
    </source>
</evidence>
<dbReference type="InterPro" id="IPR027463">
    <property type="entry name" value="AcrB_DN_DC_subdom"/>
</dbReference>
<evidence type="ECO:0000256" key="5">
    <source>
        <dbReference type="ARBA" id="ARBA00022692"/>
    </source>
</evidence>
<feature type="compositionally biased region" description="Pro residues" evidence="8">
    <location>
        <begin position="1038"/>
        <end position="1054"/>
    </location>
</feature>
<dbReference type="Gene3D" id="3.30.70.1320">
    <property type="entry name" value="Multidrug efflux transporter AcrB pore domain like"/>
    <property type="match status" value="1"/>
</dbReference>
<evidence type="ECO:0000256" key="2">
    <source>
        <dbReference type="ARBA" id="ARBA00010942"/>
    </source>
</evidence>
<gene>
    <name evidence="10" type="ORF">QWZ14_18960</name>
</gene>
<keyword evidence="5 9" id="KW-0812">Transmembrane</keyword>
<feature type="transmembrane region" description="Helical" evidence="9">
    <location>
        <begin position="361"/>
        <end position="381"/>
    </location>
</feature>
<feature type="transmembrane region" description="Helical" evidence="9">
    <location>
        <begin position="995"/>
        <end position="1018"/>
    </location>
</feature>
<dbReference type="SUPFAM" id="SSF82693">
    <property type="entry name" value="Multidrug efflux transporter AcrB pore domain, PN1, PN2, PC1 and PC2 subdomains"/>
    <property type="match status" value="2"/>
</dbReference>
<feature type="transmembrane region" description="Helical" evidence="9">
    <location>
        <begin position="434"/>
        <end position="458"/>
    </location>
</feature>
<feature type="transmembrane region" description="Helical" evidence="9">
    <location>
        <begin position="865"/>
        <end position="884"/>
    </location>
</feature>
<accession>A0ABT8A9L3</accession>
<name>A0ABT8A9L3_9PROT</name>
<evidence type="ECO:0000256" key="6">
    <source>
        <dbReference type="ARBA" id="ARBA00022989"/>
    </source>
</evidence>
<feature type="region of interest" description="Disordered" evidence="8">
    <location>
        <begin position="1034"/>
        <end position="1054"/>
    </location>
</feature>
<feature type="transmembrane region" description="Helical" evidence="9">
    <location>
        <begin position="387"/>
        <end position="408"/>
    </location>
</feature>
<reference evidence="11" key="1">
    <citation type="journal article" date="2019" name="Int. J. Syst. Evol. Microbiol.">
        <title>The Global Catalogue of Microorganisms (GCM) 10K type strain sequencing project: providing services to taxonomists for standard genome sequencing and annotation.</title>
        <authorList>
            <consortium name="The Broad Institute Genomics Platform"/>
            <consortium name="The Broad Institute Genome Sequencing Center for Infectious Disease"/>
            <person name="Wu L."/>
            <person name="Ma J."/>
        </authorList>
    </citation>
    <scope>NUCLEOTIDE SEQUENCE [LARGE SCALE GENOMIC DNA]</scope>
    <source>
        <strain evidence="11">CECT 7131</strain>
    </source>
</reference>
<dbReference type="Gene3D" id="3.30.2090.10">
    <property type="entry name" value="Multidrug efflux transporter AcrB TolC docking domain, DN and DC subdomains"/>
    <property type="match status" value="2"/>
</dbReference>
<comment type="subcellular location">
    <subcellularLocation>
        <location evidence="1">Cell membrane</location>
        <topology evidence="1">Multi-pass membrane protein</topology>
    </subcellularLocation>
</comment>
<keyword evidence="3" id="KW-0813">Transport</keyword>
<dbReference type="Pfam" id="PF00873">
    <property type="entry name" value="ACR_tran"/>
    <property type="match status" value="1"/>
</dbReference>
<dbReference type="NCBIfam" id="TIGR00914">
    <property type="entry name" value="2A0601"/>
    <property type="match status" value="1"/>
</dbReference>
<dbReference type="SUPFAM" id="SSF82866">
    <property type="entry name" value="Multidrug efflux transporter AcrB transmembrane domain"/>
    <property type="match status" value="2"/>
</dbReference>
<sequence length="1054" mass="113496">MLMKLVGLALRQRLIVALATLGLIAWGVDAYRKLPIDAFPDVSPTQVLVAMQAPGLPPEELETQVTNPTELAMKGIPNLASIRSITRYGTALMTFEFAPGTDIYWARTQVDQRLDDLESQFPDGVSGGLAPVVTPLGEMLMFTLEGGSLSPMQRRTLMDWTIRPQLRGLPGVADINTLGGHVRTYEVAPDPAAMAARGITTAMLAEVLQQNNRNDGAGRVRDGEEALLVRAEGRIRTLEDIRAIVVVAHPTGVVRIADIADVRFGALARNGVVTRNGDGEAVWGIVLGLRGANARTVVNGVTAKLDEIQKQLPEGVKIEVFYDRNDLIEKAVWTVQKVLLEAIALVVVLLMLFLGNWRAALVVSLSLPLAVLSTFGIMSLYGLSANIMSLGGLAIAIGLLVDCAVVVVENAAHRLSTMEGRTDRRARLQATAEAVREVAVPLVSGVIIIVTVFLPLLSLQGLEGRLFGPVALTIIFALCAALLISLTVVPALAATLLQAGNHAKDPWLIRQLHRGYDPLLAWAMKNPLKVGGSAIAGLVLAGVLFTQIGSTFMPVMDEGTPVITLRKHPTISVDEAAETDLLLQREIMKRVPEVRGIMGRAGADELGIDPVGLNDSDLFLTIAPQKEWREPKNREFVMDEVRKVLDVFPGISYAINQPIDMRVQEMIIGARGDVVVKIFGYSIGELNTLVRKVEEAVKGIQGSSEVFGLRNDGMKYLRVEIDRFAAGRLGLNVRDVQQALRVWVDGRDMGLVLEQERRIPLMLRGEGSLRRSASDLQRLVLALPGGRTVALSQVARIAEEEGPIQVIREGTQRYATVLANVRGRDLVGFVAEAQAAVKAQVEIPPGYRLEWGGQFENQQRASARLAVVVPIALALIFLLLYFTFNSARQAALVFCNVPFAAIGGVVALWASGEFLSVPASVGFIALVGIAVLNGVVLVSYINRLIAEEGLSLLDAVMEGARRRMTPVILTATIAAFGLVPFLFATGPGAEIQRPLAIVVIGGLVTATVLTLVMLPILYSRFALPKAAIEAGMRNPEQPALPLPHPAAPKPAPAE</sequence>
<evidence type="ECO:0000256" key="1">
    <source>
        <dbReference type="ARBA" id="ARBA00004651"/>
    </source>
</evidence>
<dbReference type="Gene3D" id="1.20.1640.10">
    <property type="entry name" value="Multidrug efflux transporter AcrB transmembrane domain"/>
    <property type="match status" value="2"/>
</dbReference>
<comment type="caution">
    <text evidence="10">The sequence shown here is derived from an EMBL/GenBank/DDBJ whole genome shotgun (WGS) entry which is preliminary data.</text>
</comment>
<feature type="transmembrane region" description="Helical" evidence="9">
    <location>
        <begin position="534"/>
        <end position="556"/>
    </location>
</feature>
<feature type="transmembrane region" description="Helical" evidence="9">
    <location>
        <begin position="891"/>
        <end position="911"/>
    </location>
</feature>
<protein>
    <submittedName>
        <fullName evidence="10">CusA/CzcA family heavy metal efflux RND transporter</fullName>
    </submittedName>
</protein>
<feature type="transmembrane region" description="Helical" evidence="9">
    <location>
        <begin position="923"/>
        <end position="945"/>
    </location>
</feature>
<proteinExistence type="inferred from homology"/>
<dbReference type="Proteomes" id="UP001529369">
    <property type="component" value="Unassembled WGS sequence"/>
</dbReference>
<evidence type="ECO:0000313" key="11">
    <source>
        <dbReference type="Proteomes" id="UP001529369"/>
    </source>
</evidence>
<evidence type="ECO:0000256" key="4">
    <source>
        <dbReference type="ARBA" id="ARBA00022475"/>
    </source>
</evidence>
<dbReference type="EMBL" id="JAUFPN010000174">
    <property type="protein sequence ID" value="MDN3566457.1"/>
    <property type="molecule type" value="Genomic_DNA"/>
</dbReference>
<comment type="similarity">
    <text evidence="2">Belongs to the resistance-nodulation-cell division (RND) (TC 2.A.6) family.</text>
</comment>
<feature type="transmembrane region" description="Helical" evidence="9">
    <location>
        <begin position="470"/>
        <end position="497"/>
    </location>
</feature>
<keyword evidence="7 9" id="KW-0472">Membrane</keyword>
<dbReference type="Gene3D" id="3.30.70.1440">
    <property type="entry name" value="Multidrug efflux transporter AcrB pore domain"/>
    <property type="match status" value="1"/>
</dbReference>
<evidence type="ECO:0000256" key="3">
    <source>
        <dbReference type="ARBA" id="ARBA00022448"/>
    </source>
</evidence>
<dbReference type="Gene3D" id="3.30.70.1430">
    <property type="entry name" value="Multidrug efflux transporter AcrB pore domain"/>
    <property type="match status" value="2"/>
</dbReference>
<keyword evidence="11" id="KW-1185">Reference proteome</keyword>
<feature type="transmembrane region" description="Helical" evidence="9">
    <location>
        <begin position="338"/>
        <end position="354"/>
    </location>
</feature>
<evidence type="ECO:0000256" key="8">
    <source>
        <dbReference type="SAM" id="MobiDB-lite"/>
    </source>
</evidence>